<gene>
    <name evidence="7" type="ORF">OSSY52_22460</name>
</gene>
<dbReference type="InterPro" id="IPR022791">
    <property type="entry name" value="L-PG_synthase/AglD"/>
</dbReference>
<dbReference type="NCBIfam" id="TIGR00374">
    <property type="entry name" value="flippase-like domain"/>
    <property type="match status" value="1"/>
</dbReference>
<dbReference type="InParanoid" id="A0A7G1G7C7"/>
<dbReference type="PANTHER" id="PTHR37693:SF1">
    <property type="entry name" value="INTEGRAL MEMBRANE PROTEIN"/>
    <property type="match status" value="1"/>
</dbReference>
<feature type="transmembrane region" description="Helical" evidence="6">
    <location>
        <begin position="56"/>
        <end position="74"/>
    </location>
</feature>
<evidence type="ECO:0000256" key="3">
    <source>
        <dbReference type="ARBA" id="ARBA00022692"/>
    </source>
</evidence>
<evidence type="ECO:0000256" key="5">
    <source>
        <dbReference type="ARBA" id="ARBA00023136"/>
    </source>
</evidence>
<protein>
    <recommendedName>
        <fullName evidence="9">TIGR00374 family protein</fullName>
    </recommendedName>
</protein>
<keyword evidence="5 6" id="KW-0472">Membrane</keyword>
<accession>A0A7G1G7C7</accession>
<sequence length="359" mass="41303">MNNNNNNNNNNNDNPFENKKKYLINIVLVIIIGLLTNISMAFFSDFKSIISILKNANYLIVLKAFLIYSLIYLIDVFRTKLVLRSMNFKIKFKDALYNSVSGYFIANLTPMASGGQPYQIYHLTKLGVDSKTSTNIIFSRLIEFLIFSTVTVLIFLKKILEIMNGEFLGSKVLIIGLIASMGITIFILSIFINPKIIYRTLHFLNKIFRFKRGKKLLENLENWTDELRESISFLWKERFLIVLIDFALGVLSAVFQTYAFFVVLTSLTGKNFDFFSLFLIFILLNFVIYYVPTPGSSGGVEGIYNMVLVGFVGTPHYVTAAIFLWRFTTYYLQIAFQIIVLLISRRKMNESSRVDSNLQ</sequence>
<reference evidence="7 8" key="1">
    <citation type="submission" date="2018-06" db="EMBL/GenBank/DDBJ databases">
        <title>Genome sequencing of Oceanotoga sp. sy52.</title>
        <authorList>
            <person name="Mori K."/>
        </authorList>
    </citation>
    <scope>NUCLEOTIDE SEQUENCE [LARGE SCALE GENOMIC DNA]</scope>
    <source>
        <strain evidence="8">sy52</strain>
    </source>
</reference>
<feature type="transmembrane region" description="Helical" evidence="6">
    <location>
        <begin position="136"/>
        <end position="156"/>
    </location>
</feature>
<evidence type="ECO:0000313" key="7">
    <source>
        <dbReference type="EMBL" id="BBE32105.1"/>
    </source>
</evidence>
<organism evidence="7 8">
    <name type="scientific">Tepiditoga spiralis</name>
    <dbReference type="NCBI Taxonomy" id="2108365"/>
    <lineage>
        <taxon>Bacteria</taxon>
        <taxon>Thermotogati</taxon>
        <taxon>Thermotogota</taxon>
        <taxon>Thermotogae</taxon>
        <taxon>Petrotogales</taxon>
        <taxon>Petrotogaceae</taxon>
        <taxon>Tepiditoga</taxon>
    </lineage>
</organism>
<keyword evidence="2" id="KW-1003">Cell membrane</keyword>
<dbReference type="Pfam" id="PF03706">
    <property type="entry name" value="LPG_synthase_TM"/>
    <property type="match status" value="1"/>
</dbReference>
<keyword evidence="8" id="KW-1185">Reference proteome</keyword>
<dbReference type="RefSeq" id="WP_190614960.1">
    <property type="nucleotide sequence ID" value="NZ_AP018712.1"/>
</dbReference>
<dbReference type="PANTHER" id="PTHR37693">
    <property type="entry name" value="PHOSPHATIDYLGLYCEROL LYSYLTRANSFERASE"/>
    <property type="match status" value="1"/>
</dbReference>
<proteinExistence type="predicted"/>
<feature type="transmembrane region" description="Helical" evidence="6">
    <location>
        <begin position="22"/>
        <end position="44"/>
    </location>
</feature>
<feature type="transmembrane region" description="Helical" evidence="6">
    <location>
        <begin position="239"/>
        <end position="265"/>
    </location>
</feature>
<feature type="transmembrane region" description="Helical" evidence="6">
    <location>
        <begin position="95"/>
        <end position="116"/>
    </location>
</feature>
<dbReference type="KEGG" id="ocy:OSSY52_22460"/>
<evidence type="ECO:0000313" key="8">
    <source>
        <dbReference type="Proteomes" id="UP000516361"/>
    </source>
</evidence>
<evidence type="ECO:0000256" key="6">
    <source>
        <dbReference type="SAM" id="Phobius"/>
    </source>
</evidence>
<dbReference type="Proteomes" id="UP000516361">
    <property type="component" value="Chromosome"/>
</dbReference>
<keyword evidence="3 6" id="KW-0812">Transmembrane</keyword>
<evidence type="ECO:0000256" key="4">
    <source>
        <dbReference type="ARBA" id="ARBA00022989"/>
    </source>
</evidence>
<evidence type="ECO:0000256" key="1">
    <source>
        <dbReference type="ARBA" id="ARBA00004651"/>
    </source>
</evidence>
<name>A0A7G1G7C7_9BACT</name>
<comment type="subcellular location">
    <subcellularLocation>
        <location evidence="1">Cell membrane</location>
        <topology evidence="1">Multi-pass membrane protein</topology>
    </subcellularLocation>
</comment>
<feature type="transmembrane region" description="Helical" evidence="6">
    <location>
        <begin position="168"/>
        <end position="192"/>
    </location>
</feature>
<evidence type="ECO:0000256" key="2">
    <source>
        <dbReference type="ARBA" id="ARBA00022475"/>
    </source>
</evidence>
<feature type="transmembrane region" description="Helical" evidence="6">
    <location>
        <begin position="272"/>
        <end position="291"/>
    </location>
</feature>
<dbReference type="EMBL" id="AP018712">
    <property type="protein sequence ID" value="BBE32105.1"/>
    <property type="molecule type" value="Genomic_DNA"/>
</dbReference>
<dbReference type="AlphaFoldDB" id="A0A7G1G7C7"/>
<keyword evidence="4 6" id="KW-1133">Transmembrane helix</keyword>
<dbReference type="GO" id="GO:0005886">
    <property type="term" value="C:plasma membrane"/>
    <property type="evidence" value="ECO:0007669"/>
    <property type="project" value="UniProtKB-SubCell"/>
</dbReference>
<evidence type="ECO:0008006" key="9">
    <source>
        <dbReference type="Google" id="ProtNLM"/>
    </source>
</evidence>